<dbReference type="AlphaFoldDB" id="A0A9P5U375"/>
<dbReference type="EMBL" id="JADNRY010000128">
    <property type="protein sequence ID" value="KAF9064234.1"/>
    <property type="molecule type" value="Genomic_DNA"/>
</dbReference>
<sequence length="215" mass="22609">MVAPAFSSLFFVLFVSSARGTAILRRDDGCRSFPTSGVPNNNNAFELWAQFEDKSTIPLALSTFSTSTTNVQEVYLAPTGLAGEIVANLFTLKNSGLVSSGSSDDSGTNTTWVSNSVDAGGPFPFSLSDPTVDDGIAEDYCEVANTDPAGSIVDGPLLAADGATDGWAICNRTDNAQYQGVVFQPASYSSDYDFDFTTCQNVAIYLRSSALGNAP</sequence>
<accession>A0A9P5U375</accession>
<dbReference type="Proteomes" id="UP000772434">
    <property type="component" value="Unassembled WGS sequence"/>
</dbReference>
<evidence type="ECO:0000256" key="1">
    <source>
        <dbReference type="SAM" id="SignalP"/>
    </source>
</evidence>
<protein>
    <submittedName>
        <fullName evidence="2">Uncharacterized protein</fullName>
    </submittedName>
</protein>
<reference evidence="2" key="1">
    <citation type="submission" date="2020-11" db="EMBL/GenBank/DDBJ databases">
        <authorList>
            <consortium name="DOE Joint Genome Institute"/>
            <person name="Ahrendt S."/>
            <person name="Riley R."/>
            <person name="Andreopoulos W."/>
            <person name="Labutti K."/>
            <person name="Pangilinan J."/>
            <person name="Ruiz-Duenas F.J."/>
            <person name="Barrasa J.M."/>
            <person name="Sanchez-Garcia M."/>
            <person name="Camarero S."/>
            <person name="Miyauchi S."/>
            <person name="Serrano A."/>
            <person name="Linde D."/>
            <person name="Babiker R."/>
            <person name="Drula E."/>
            <person name="Ayuso-Fernandez I."/>
            <person name="Pacheco R."/>
            <person name="Padilla G."/>
            <person name="Ferreira P."/>
            <person name="Barriuso J."/>
            <person name="Kellner H."/>
            <person name="Castanera R."/>
            <person name="Alfaro M."/>
            <person name="Ramirez L."/>
            <person name="Pisabarro A.G."/>
            <person name="Kuo A."/>
            <person name="Tritt A."/>
            <person name="Lipzen A."/>
            <person name="He G."/>
            <person name="Yan M."/>
            <person name="Ng V."/>
            <person name="Cullen D."/>
            <person name="Martin F."/>
            <person name="Rosso M.-N."/>
            <person name="Henrissat B."/>
            <person name="Hibbett D."/>
            <person name="Martinez A.T."/>
            <person name="Grigoriev I.V."/>
        </authorList>
    </citation>
    <scope>NUCLEOTIDE SEQUENCE</scope>
    <source>
        <strain evidence="2">AH 40177</strain>
    </source>
</reference>
<organism evidence="2 3">
    <name type="scientific">Rhodocollybia butyracea</name>
    <dbReference type="NCBI Taxonomy" id="206335"/>
    <lineage>
        <taxon>Eukaryota</taxon>
        <taxon>Fungi</taxon>
        <taxon>Dikarya</taxon>
        <taxon>Basidiomycota</taxon>
        <taxon>Agaricomycotina</taxon>
        <taxon>Agaricomycetes</taxon>
        <taxon>Agaricomycetidae</taxon>
        <taxon>Agaricales</taxon>
        <taxon>Marasmiineae</taxon>
        <taxon>Omphalotaceae</taxon>
        <taxon>Rhodocollybia</taxon>
    </lineage>
</organism>
<gene>
    <name evidence="2" type="ORF">BDP27DRAFT_1367372</name>
</gene>
<keyword evidence="3" id="KW-1185">Reference proteome</keyword>
<evidence type="ECO:0000313" key="2">
    <source>
        <dbReference type="EMBL" id="KAF9064234.1"/>
    </source>
</evidence>
<dbReference type="OrthoDB" id="2844016at2759"/>
<comment type="caution">
    <text evidence="2">The sequence shown here is derived from an EMBL/GenBank/DDBJ whole genome shotgun (WGS) entry which is preliminary data.</text>
</comment>
<name>A0A9P5U375_9AGAR</name>
<feature type="signal peptide" evidence="1">
    <location>
        <begin position="1"/>
        <end position="20"/>
    </location>
</feature>
<evidence type="ECO:0000313" key="3">
    <source>
        <dbReference type="Proteomes" id="UP000772434"/>
    </source>
</evidence>
<feature type="chain" id="PRO_5040345221" evidence="1">
    <location>
        <begin position="21"/>
        <end position="215"/>
    </location>
</feature>
<keyword evidence="1" id="KW-0732">Signal</keyword>
<proteinExistence type="predicted"/>